<dbReference type="InterPro" id="IPR019791">
    <property type="entry name" value="Haem_peroxidase_animal"/>
</dbReference>
<keyword evidence="3" id="KW-0575">Peroxidase</keyword>
<evidence type="ECO:0000313" key="7">
    <source>
        <dbReference type="EnsemblMetazoa" id="tetur19g02430.1"/>
    </source>
</evidence>
<sequence>MGYSASSPPLDGTSLSASIIGGDLRRNTVLKEIPSPALGLNDIINQAENTVRRRIEELEPSILSSGAIQVPGSQGWFLAAASRTKIVAKNFSRPALIAEETSKIIANSLKLSGSDLSTSLASTDLRGTRLDAECPRKAVLLPCHPGKYRSFSGHCNNVKHPYWGNSVTTYVRYVPAQYADSISLPRASITGDALPSARDVSLRVHQGSEVEHPHITTLLVFFSEFVFHDLHHTAQMVGYRGHRIKCCGLKSNDLIHPECLPIKVQKNDPLFIEMKQTCIDYVRSCPGIRLGCSLGPREQVNQVTSFLDGSAIYGSSEEESRLIRSFKNGLLKSQFIEGKGGVKRELLPAMDGVQDCRGTMNHVAGKGCFYAGDIRVNENVGLTLMHTLWLREHNRIARQLALLNPHFSDEKLFQETRSIVSAQLQHIVYSELIPALLGSEAVTQYDLAPLIDGFYSGYNMDLNPGMDNAVATAVLPFLFSMLPSRMERYSSKLTMLGTRKMSDTYFNPSDLYDVAKFDEYLMGLISQNAYQPDVFVSRELTNNIGQDPKEGLDLVAIIIQQGRDHGIPSYTEVRRQCAIEPEVRSWDDLTTFLNVSVVQKLSTVYKHVNDIDLFTGGLAESPLPGAVVGPTFTCLLARQFNALRRGDRYWYENDLPPSGFTKAQLKEIRKASLARLICANGDNMAFVQPSTMVLSDAYLNAFQYCSNIPTMSLEPWKTESMPDRIPRSLMKDTLDKAAKQITTIRELERSSISKAASRGSPQAEHLGFNRPKRQALEMGNSSLVLEIISNNLVRSLLERNKDRETGRSIKLALENIMTMLPEIDLGELGETYAQIAALRSDDCFEEPMPCDHTSAFRTYTGWCNNLKNPTAGNSLKAFDRFLPPRYEDGISLPRKKSVTGKTLPSGRLVSTSMHYDISSPHARYALVTMQFGQFLDHDLTFTPMYMGPGNTILNCKSCDSRKTVHPQCWPIVIPKNDPYFPSTNSTTGKRQCLHFVRSINGQTRLGAREQINQITPLIDGSNVYGSDPCEARMLRSFTGGRMNVTRHPIPGFKDLLPQTATHPECVAPSGLCFEAGDIRSSEQPSLACMHTIWLRQHNKIVGELAEINPHWDDERLYQTGRKIVGALLQRVTYNEFLPRVLGIDYMNRYGLTLATSGYYEDYDEDCRPVVFNEFAAAVFRFGHSLLRPSFARLGQTFRAVDGPIKLRSSFFNSDMLYSAGAIDAILRGIITNSVETLDNSITEEVTNHLFENKKVPFSGMDLISLNIQRARDHGLQPYNEYRVKCNLTRAKTFEDLSGEISPNLIARLKKIYEHVDDIDLFTGGISESPLHGGSVGPTFGCILGIQFRRLKQCDRFWHETSNPFIRFTEAQLTEIRKISLAKVICDNSDSIDVIQRHVMDLPDSFLNPRVSCSSLPSIDASKWRDTGDSCLMAGKLVKTGRSMRPSPCTMCICTNEGPICHSMKVKNCFNLLASYEHNQILEDNVCAVQCSFAMKVAKLP</sequence>
<dbReference type="HOGENOM" id="CLU_005243_0_0_1"/>
<dbReference type="GO" id="GO:0046872">
    <property type="term" value="F:metal ion binding"/>
    <property type="evidence" value="ECO:0007669"/>
    <property type="project" value="UniProtKB-KW"/>
</dbReference>
<dbReference type="EMBL" id="CAEY01000424">
    <property type="status" value="NOT_ANNOTATED_CDS"/>
    <property type="molecule type" value="Genomic_DNA"/>
</dbReference>
<dbReference type="PROSITE" id="PS50292">
    <property type="entry name" value="PEROXIDASE_3"/>
    <property type="match status" value="2"/>
</dbReference>
<dbReference type="PANTHER" id="PTHR11475:SF134">
    <property type="entry name" value="LD42267P"/>
    <property type="match status" value="1"/>
</dbReference>
<keyword evidence="2" id="KW-0964">Secreted</keyword>
<evidence type="ECO:0000256" key="5">
    <source>
        <dbReference type="PIRSR" id="PIRSR619791-2"/>
    </source>
</evidence>
<keyword evidence="5" id="KW-0408">Iron</keyword>
<evidence type="ECO:0000256" key="1">
    <source>
        <dbReference type="ARBA" id="ARBA00004613"/>
    </source>
</evidence>
<dbReference type="GO" id="GO:0004601">
    <property type="term" value="F:peroxidase activity"/>
    <property type="evidence" value="ECO:0007669"/>
    <property type="project" value="UniProtKB-KW"/>
</dbReference>
<feature type="binding site" description="axial binding residue" evidence="5">
    <location>
        <position position="1183"/>
    </location>
    <ligand>
        <name>heme b</name>
        <dbReference type="ChEBI" id="CHEBI:60344"/>
    </ligand>
    <ligandPart>
        <name>Fe</name>
        <dbReference type="ChEBI" id="CHEBI:18248"/>
    </ligandPart>
</feature>
<evidence type="ECO:0000313" key="8">
    <source>
        <dbReference type="Proteomes" id="UP000015104"/>
    </source>
</evidence>
<dbReference type="InterPro" id="IPR010255">
    <property type="entry name" value="Haem_peroxidase_sf"/>
</dbReference>
<keyword evidence="5" id="KW-0349">Heme</keyword>
<dbReference type="Pfam" id="PF03098">
    <property type="entry name" value="An_peroxidase"/>
    <property type="match status" value="2"/>
</dbReference>
<dbReference type="FunFam" id="1.10.640.10:FF:000006">
    <property type="entry name" value="Double oxidase: two peroxidase domains"/>
    <property type="match status" value="1"/>
</dbReference>
<evidence type="ECO:0000256" key="3">
    <source>
        <dbReference type="ARBA" id="ARBA00022559"/>
    </source>
</evidence>
<keyword evidence="3" id="KW-0560">Oxidoreductase</keyword>
<organism evidence="7 8">
    <name type="scientific">Tetranychus urticae</name>
    <name type="common">Two-spotted spider mite</name>
    <dbReference type="NCBI Taxonomy" id="32264"/>
    <lineage>
        <taxon>Eukaryota</taxon>
        <taxon>Metazoa</taxon>
        <taxon>Ecdysozoa</taxon>
        <taxon>Arthropoda</taxon>
        <taxon>Chelicerata</taxon>
        <taxon>Arachnida</taxon>
        <taxon>Acari</taxon>
        <taxon>Acariformes</taxon>
        <taxon>Trombidiformes</taxon>
        <taxon>Prostigmata</taxon>
        <taxon>Eleutherengona</taxon>
        <taxon>Raphignathae</taxon>
        <taxon>Tetranychoidea</taxon>
        <taxon>Tetranychidae</taxon>
        <taxon>Tetranychus</taxon>
    </lineage>
</organism>
<reference evidence="8" key="1">
    <citation type="submission" date="2011-08" db="EMBL/GenBank/DDBJ databases">
        <authorList>
            <person name="Rombauts S."/>
        </authorList>
    </citation>
    <scope>NUCLEOTIDE SEQUENCE</scope>
    <source>
        <strain evidence="8">London</strain>
    </source>
</reference>
<dbReference type="Gene3D" id="1.10.640.10">
    <property type="entry name" value="Haem peroxidase domain superfamily, animal type"/>
    <property type="match status" value="2"/>
</dbReference>
<dbReference type="PANTHER" id="PTHR11475">
    <property type="entry name" value="OXIDASE/PEROXIDASE"/>
    <property type="match status" value="1"/>
</dbReference>
<name>T1KSA2_TETUR</name>
<accession>T1KSA2</accession>
<protein>
    <submittedName>
        <fullName evidence="7">Uncharacterized protein</fullName>
    </submittedName>
</protein>
<keyword evidence="4" id="KW-0732">Signal</keyword>
<reference evidence="7" key="2">
    <citation type="submission" date="2015-06" db="UniProtKB">
        <authorList>
            <consortium name="EnsemblMetazoa"/>
        </authorList>
    </citation>
    <scope>IDENTIFICATION</scope>
</reference>
<keyword evidence="5" id="KW-0479">Metal-binding</keyword>
<dbReference type="EnsemblMetazoa" id="tetur19g02430.1">
    <property type="protein sequence ID" value="tetur19g02430.1"/>
    <property type="gene ID" value="tetur19g02430"/>
</dbReference>
<evidence type="ECO:0000256" key="4">
    <source>
        <dbReference type="ARBA" id="ARBA00022729"/>
    </source>
</evidence>
<dbReference type="InterPro" id="IPR037120">
    <property type="entry name" value="Haem_peroxidase_sf_animal"/>
</dbReference>
<evidence type="ECO:0000256" key="2">
    <source>
        <dbReference type="ARBA" id="ARBA00022525"/>
    </source>
</evidence>
<dbReference type="eggNOG" id="KOG2408">
    <property type="taxonomic scope" value="Eukaryota"/>
</dbReference>
<feature type="region of interest" description="Disordered" evidence="6">
    <location>
        <begin position="750"/>
        <end position="771"/>
    </location>
</feature>
<dbReference type="GO" id="GO:0006979">
    <property type="term" value="P:response to oxidative stress"/>
    <property type="evidence" value="ECO:0007669"/>
    <property type="project" value="InterPro"/>
</dbReference>
<dbReference type="GO" id="GO:0020037">
    <property type="term" value="F:heme binding"/>
    <property type="evidence" value="ECO:0007669"/>
    <property type="project" value="InterPro"/>
</dbReference>
<proteinExistence type="predicted"/>
<dbReference type="PRINTS" id="PR00457">
    <property type="entry name" value="ANPEROXIDASE"/>
</dbReference>
<dbReference type="CDD" id="cd09823">
    <property type="entry name" value="peroxinectin_like"/>
    <property type="match status" value="2"/>
</dbReference>
<comment type="subcellular location">
    <subcellularLocation>
        <location evidence="1">Secreted</location>
    </subcellularLocation>
</comment>
<dbReference type="Proteomes" id="UP000015104">
    <property type="component" value="Unassembled WGS sequence"/>
</dbReference>
<dbReference type="GO" id="GO:0005576">
    <property type="term" value="C:extracellular region"/>
    <property type="evidence" value="ECO:0007669"/>
    <property type="project" value="UniProtKB-SubCell"/>
</dbReference>
<dbReference type="SUPFAM" id="SSF48113">
    <property type="entry name" value="Heme-dependent peroxidases"/>
    <property type="match status" value="2"/>
</dbReference>
<dbReference type="FunFam" id="1.10.640.10:FF:000003">
    <property type="entry name" value="chorion peroxidase"/>
    <property type="match status" value="1"/>
</dbReference>
<evidence type="ECO:0000256" key="6">
    <source>
        <dbReference type="SAM" id="MobiDB-lite"/>
    </source>
</evidence>
<keyword evidence="8" id="KW-1185">Reference proteome</keyword>